<name>A0A1H2INA6_9ACTN</name>
<accession>A0A1H2INA6</accession>
<evidence type="ECO:0000256" key="1">
    <source>
        <dbReference type="PROSITE-ProRule" id="PRU00325"/>
    </source>
</evidence>
<dbReference type="OrthoDB" id="188274at2"/>
<feature type="region of interest" description="Disordered" evidence="2">
    <location>
        <begin position="189"/>
        <end position="227"/>
    </location>
</feature>
<dbReference type="Proteomes" id="UP000183180">
    <property type="component" value="Unassembled WGS sequence"/>
</dbReference>
<dbReference type="AlphaFoldDB" id="A0A1H2INA6"/>
<keyword evidence="1" id="KW-0863">Zinc-finger</keyword>
<dbReference type="EMBL" id="FNLM01000034">
    <property type="protein sequence ID" value="SDU45604.1"/>
    <property type="molecule type" value="Genomic_DNA"/>
</dbReference>
<evidence type="ECO:0000313" key="5">
    <source>
        <dbReference type="Proteomes" id="UP000183180"/>
    </source>
</evidence>
<feature type="compositionally biased region" description="Low complexity" evidence="2">
    <location>
        <begin position="192"/>
        <end position="203"/>
    </location>
</feature>
<evidence type="ECO:0000256" key="2">
    <source>
        <dbReference type="SAM" id="MobiDB-lite"/>
    </source>
</evidence>
<dbReference type="InterPro" id="IPR007527">
    <property type="entry name" value="Znf_SWIM"/>
</dbReference>
<dbReference type="PROSITE" id="PS50966">
    <property type="entry name" value="ZF_SWIM"/>
    <property type="match status" value="1"/>
</dbReference>
<dbReference type="STRING" id="158898.SAMN04488548_1341307"/>
<dbReference type="GO" id="GO:0008270">
    <property type="term" value="F:zinc ion binding"/>
    <property type="evidence" value="ECO:0007669"/>
    <property type="project" value="UniProtKB-KW"/>
</dbReference>
<organism evidence="4 5">
    <name type="scientific">Gordonia westfalica</name>
    <dbReference type="NCBI Taxonomy" id="158898"/>
    <lineage>
        <taxon>Bacteria</taxon>
        <taxon>Bacillati</taxon>
        <taxon>Actinomycetota</taxon>
        <taxon>Actinomycetes</taxon>
        <taxon>Mycobacteriales</taxon>
        <taxon>Gordoniaceae</taxon>
        <taxon>Gordonia</taxon>
    </lineage>
</organism>
<feature type="domain" description="SWIM-type" evidence="3">
    <location>
        <begin position="125"/>
        <end position="160"/>
    </location>
</feature>
<protein>
    <submittedName>
        <fullName evidence="4">Uncharacterized conserved protein, contains Zn finger domain</fullName>
    </submittedName>
</protein>
<sequence length="269" mass="29086">MTVRKKGTQRKGERGTIAVRGYGLTPWSRAFVDVVEGRSSDGESVADSRHVTKARRYFRDRHVRGLRIGAGQVTASVEGTQLEPFDVIITTRTVDTPTLAGLLRDRGGVDELMRLTRGEQPPILGELLVPTESADVDTDCTCPDEAPRCVHALVTSYEIAAEIDRSPLTLLTVMGTDLRDLLAEIDSRPAQSPVVEDSSSSESLRPDDFYGTTSTLPPLPSVPRMNPLTALDGSDLRAALRATGVAPADIAEAIDELGDLYDRLTATDL</sequence>
<reference evidence="4 5" key="1">
    <citation type="submission" date="2016-10" db="EMBL/GenBank/DDBJ databases">
        <authorList>
            <person name="de Groot N.N."/>
        </authorList>
    </citation>
    <scope>NUCLEOTIDE SEQUENCE [LARGE SCALE GENOMIC DNA]</scope>
    <source>
        <strain evidence="4 5">DSM 44215</strain>
    </source>
</reference>
<keyword evidence="1" id="KW-0862">Zinc</keyword>
<dbReference type="PANTHER" id="PTHR38133:SF1">
    <property type="entry name" value="SLR1429 PROTEIN"/>
    <property type="match status" value="1"/>
</dbReference>
<keyword evidence="1" id="KW-0479">Metal-binding</keyword>
<dbReference type="PANTHER" id="PTHR38133">
    <property type="entry name" value="SLR1429 PROTEIN"/>
    <property type="match status" value="1"/>
</dbReference>
<gene>
    <name evidence="4" type="ORF">SAMN04488548_1341307</name>
</gene>
<evidence type="ECO:0000313" key="4">
    <source>
        <dbReference type="EMBL" id="SDU45604.1"/>
    </source>
</evidence>
<dbReference type="RefSeq" id="WP_074849737.1">
    <property type="nucleotide sequence ID" value="NZ_FNLM01000034.1"/>
</dbReference>
<proteinExistence type="predicted"/>
<evidence type="ECO:0000259" key="3">
    <source>
        <dbReference type="PROSITE" id="PS50966"/>
    </source>
</evidence>